<keyword evidence="3 6" id="KW-0732">Signal</keyword>
<feature type="domain" description="SusD-like N-terminal" evidence="8">
    <location>
        <begin position="82"/>
        <end position="222"/>
    </location>
</feature>
<dbReference type="EMBL" id="PDUD01000009">
    <property type="protein sequence ID" value="PHN07725.1"/>
    <property type="molecule type" value="Genomic_DNA"/>
</dbReference>
<accession>A0A2D0NGV5</accession>
<dbReference type="SUPFAM" id="SSF48452">
    <property type="entry name" value="TPR-like"/>
    <property type="match status" value="1"/>
</dbReference>
<organism evidence="9 10">
    <name type="scientific">Flavilitoribacter nigricans (strain ATCC 23147 / DSM 23189 / NBRC 102662 / NCIMB 1420 / SS-2)</name>
    <name type="common">Lewinella nigricans</name>
    <dbReference type="NCBI Taxonomy" id="1122177"/>
    <lineage>
        <taxon>Bacteria</taxon>
        <taxon>Pseudomonadati</taxon>
        <taxon>Bacteroidota</taxon>
        <taxon>Saprospiria</taxon>
        <taxon>Saprospirales</taxon>
        <taxon>Lewinellaceae</taxon>
        <taxon>Flavilitoribacter</taxon>
    </lineage>
</organism>
<dbReference type="AlphaFoldDB" id="A0A2D0NGV5"/>
<feature type="signal peptide" evidence="6">
    <location>
        <begin position="1"/>
        <end position="26"/>
    </location>
</feature>
<gene>
    <name evidence="9" type="ORF">CRP01_06185</name>
</gene>
<sequence>MEPLKNKLAFLLFAFLLLFSACDEEAILEEVPLDFASPENSFLTIDDFNSAIYALYDNARTILSGGEHRPLDYIYGTDLGFNGAQQLNVRFGSYLATLTPQSGLVITHWQAYYKIISSSNVILNRLADAEMSDAEKIRVEAETKLFRGLAYRNLAHLFGGVPIELEEVGAPKTDYTRASRSAVYEQAAQDLEFAAANLPGITDVQDGQVSNLAAYHILAEVYVSLERWSDAITAASQVIDDPATALMSDRFGSRMSEPGDVYWDLFRQNNQNRSSGNTEGIWVWQQEIDTPGGALSSNSRSSNSAQLERDHAPRPWSFKYADPSGVNPFLSLGVSDYTGGRGIGRFRGTNHFNYGIWEAENWDDMRNSEFNFVRDVAFNNPESEWYGQMLSDHWELFRQTNDDTIRFFYPYQSKVTTPGNHPAELFVDAELMTLNASAAGSTYTDQYHIRLAETYLLRAEAYMGSGDLNKAAEDINALRSRANASPVSPDAVDIDYILDERMRELGVEEKRRLTLNRLGLLYDRTNRYCDGNPVSANYGVDVQPYHNLFPIPFSEIESNTGAVLEQNPGYN</sequence>
<dbReference type="InterPro" id="IPR011990">
    <property type="entry name" value="TPR-like_helical_dom_sf"/>
</dbReference>
<comment type="caution">
    <text evidence="9">The sequence shown here is derived from an EMBL/GenBank/DDBJ whole genome shotgun (WGS) entry which is preliminary data.</text>
</comment>
<keyword evidence="4" id="KW-0472">Membrane</keyword>
<dbReference type="OrthoDB" id="906516at2"/>
<proteinExistence type="inferred from homology"/>
<keyword evidence="10" id="KW-1185">Reference proteome</keyword>
<dbReference type="Gene3D" id="1.25.40.390">
    <property type="match status" value="1"/>
</dbReference>
<evidence type="ECO:0000313" key="10">
    <source>
        <dbReference type="Proteomes" id="UP000223913"/>
    </source>
</evidence>
<protein>
    <submittedName>
        <fullName evidence="9">RagB/SusD family nutrient uptake outer membrane protein</fullName>
    </submittedName>
</protein>
<keyword evidence="5" id="KW-0998">Cell outer membrane</keyword>
<dbReference type="PROSITE" id="PS51257">
    <property type="entry name" value="PROKAR_LIPOPROTEIN"/>
    <property type="match status" value="1"/>
</dbReference>
<evidence type="ECO:0000256" key="6">
    <source>
        <dbReference type="SAM" id="SignalP"/>
    </source>
</evidence>
<dbReference type="InterPro" id="IPR012944">
    <property type="entry name" value="SusD_RagB_dom"/>
</dbReference>
<feature type="chain" id="PRO_5012858684" evidence="6">
    <location>
        <begin position="27"/>
        <end position="571"/>
    </location>
</feature>
<evidence type="ECO:0000256" key="4">
    <source>
        <dbReference type="ARBA" id="ARBA00023136"/>
    </source>
</evidence>
<dbReference type="Pfam" id="PF07980">
    <property type="entry name" value="SusD_RagB"/>
    <property type="match status" value="1"/>
</dbReference>
<evidence type="ECO:0000313" key="9">
    <source>
        <dbReference type="EMBL" id="PHN07725.1"/>
    </source>
</evidence>
<comment type="similarity">
    <text evidence="2">Belongs to the SusD family.</text>
</comment>
<feature type="domain" description="RagB/SusD" evidence="7">
    <location>
        <begin position="408"/>
        <end position="570"/>
    </location>
</feature>
<dbReference type="GO" id="GO:0009279">
    <property type="term" value="C:cell outer membrane"/>
    <property type="evidence" value="ECO:0007669"/>
    <property type="project" value="UniProtKB-SubCell"/>
</dbReference>
<comment type="subcellular location">
    <subcellularLocation>
        <location evidence="1">Cell outer membrane</location>
    </subcellularLocation>
</comment>
<evidence type="ECO:0000256" key="3">
    <source>
        <dbReference type="ARBA" id="ARBA00022729"/>
    </source>
</evidence>
<dbReference type="Pfam" id="PF14322">
    <property type="entry name" value="SusD-like_3"/>
    <property type="match status" value="1"/>
</dbReference>
<evidence type="ECO:0000259" key="7">
    <source>
        <dbReference type="Pfam" id="PF07980"/>
    </source>
</evidence>
<evidence type="ECO:0000256" key="5">
    <source>
        <dbReference type="ARBA" id="ARBA00023237"/>
    </source>
</evidence>
<reference evidence="9 10" key="1">
    <citation type="submission" date="2017-10" db="EMBL/GenBank/DDBJ databases">
        <title>The draft genome sequence of Lewinella nigricans NBRC 102662.</title>
        <authorList>
            <person name="Wang K."/>
        </authorList>
    </citation>
    <scope>NUCLEOTIDE SEQUENCE [LARGE SCALE GENOMIC DNA]</scope>
    <source>
        <strain evidence="9 10">NBRC 102662</strain>
    </source>
</reference>
<dbReference type="InterPro" id="IPR033985">
    <property type="entry name" value="SusD-like_N"/>
</dbReference>
<dbReference type="Proteomes" id="UP000223913">
    <property type="component" value="Unassembled WGS sequence"/>
</dbReference>
<name>A0A2D0NGV5_FLAN2</name>
<evidence type="ECO:0000256" key="2">
    <source>
        <dbReference type="ARBA" id="ARBA00006275"/>
    </source>
</evidence>
<evidence type="ECO:0000259" key="8">
    <source>
        <dbReference type="Pfam" id="PF14322"/>
    </source>
</evidence>
<evidence type="ECO:0000256" key="1">
    <source>
        <dbReference type="ARBA" id="ARBA00004442"/>
    </source>
</evidence>